<dbReference type="InterPro" id="IPR000626">
    <property type="entry name" value="Ubiquitin-like_dom"/>
</dbReference>
<dbReference type="InterPro" id="IPR050158">
    <property type="entry name" value="Ubiquitin_ubiquitin-like"/>
</dbReference>
<dbReference type="STRING" id="1051891.A0A0C3QUK9"/>
<dbReference type="EMBL" id="KN822957">
    <property type="protein sequence ID" value="KIO32159.1"/>
    <property type="molecule type" value="Genomic_DNA"/>
</dbReference>
<dbReference type="PRINTS" id="PR00348">
    <property type="entry name" value="UBIQUITIN"/>
</dbReference>
<accession>A0A0C3QUK9</accession>
<dbReference type="Gene3D" id="3.10.20.90">
    <property type="entry name" value="Phosphatidylinositol 3-kinase Catalytic Subunit, Chain A, domain 1"/>
    <property type="match status" value="1"/>
</dbReference>
<dbReference type="Proteomes" id="UP000054248">
    <property type="component" value="Unassembled WGS sequence"/>
</dbReference>
<dbReference type="PROSITE" id="PS50053">
    <property type="entry name" value="UBIQUITIN_2"/>
    <property type="match status" value="1"/>
</dbReference>
<dbReference type="HOGENOM" id="CLU_028134_0_0_1"/>
<dbReference type="AlphaFoldDB" id="A0A0C3QUK9"/>
<dbReference type="InterPro" id="IPR019956">
    <property type="entry name" value="Ubiquitin_dom"/>
</dbReference>
<reference evidence="4" key="2">
    <citation type="submission" date="2015-01" db="EMBL/GenBank/DDBJ databases">
        <title>Evolutionary Origins and Diversification of the Mycorrhizal Mutualists.</title>
        <authorList>
            <consortium name="DOE Joint Genome Institute"/>
            <consortium name="Mycorrhizal Genomics Consortium"/>
            <person name="Kohler A."/>
            <person name="Kuo A."/>
            <person name="Nagy L.G."/>
            <person name="Floudas D."/>
            <person name="Copeland A."/>
            <person name="Barry K.W."/>
            <person name="Cichocki N."/>
            <person name="Veneault-Fourrey C."/>
            <person name="LaButti K."/>
            <person name="Lindquist E.A."/>
            <person name="Lipzen A."/>
            <person name="Lundell T."/>
            <person name="Morin E."/>
            <person name="Murat C."/>
            <person name="Riley R."/>
            <person name="Ohm R."/>
            <person name="Sun H."/>
            <person name="Tunlid A."/>
            <person name="Henrissat B."/>
            <person name="Grigoriev I.V."/>
            <person name="Hibbett D.S."/>
            <person name="Martin F."/>
        </authorList>
    </citation>
    <scope>NUCLEOTIDE SEQUENCE [LARGE SCALE GENOMIC DNA]</scope>
    <source>
        <strain evidence="4">MUT 4182</strain>
    </source>
</reference>
<feature type="region of interest" description="Disordered" evidence="1">
    <location>
        <begin position="130"/>
        <end position="156"/>
    </location>
</feature>
<organism evidence="3 4">
    <name type="scientific">Tulasnella calospora MUT 4182</name>
    <dbReference type="NCBI Taxonomy" id="1051891"/>
    <lineage>
        <taxon>Eukaryota</taxon>
        <taxon>Fungi</taxon>
        <taxon>Dikarya</taxon>
        <taxon>Basidiomycota</taxon>
        <taxon>Agaricomycotina</taxon>
        <taxon>Agaricomycetes</taxon>
        <taxon>Cantharellales</taxon>
        <taxon>Tulasnellaceae</taxon>
        <taxon>Tulasnella</taxon>
    </lineage>
</organism>
<dbReference type="OrthoDB" id="428577at2759"/>
<keyword evidence="4" id="KW-1185">Reference proteome</keyword>
<evidence type="ECO:0000259" key="2">
    <source>
        <dbReference type="PROSITE" id="PS50053"/>
    </source>
</evidence>
<feature type="domain" description="Ubiquitin-like" evidence="2">
    <location>
        <begin position="1"/>
        <end position="49"/>
    </location>
</feature>
<evidence type="ECO:0000313" key="3">
    <source>
        <dbReference type="EMBL" id="KIO32159.1"/>
    </source>
</evidence>
<name>A0A0C3QUK9_9AGAM</name>
<evidence type="ECO:0000313" key="4">
    <source>
        <dbReference type="Proteomes" id="UP000054248"/>
    </source>
</evidence>
<dbReference type="InterPro" id="IPR029071">
    <property type="entry name" value="Ubiquitin-like_domsf"/>
</dbReference>
<gene>
    <name evidence="3" type="ORF">M407DRAFT_115632</name>
</gene>
<reference evidence="3 4" key="1">
    <citation type="submission" date="2014-04" db="EMBL/GenBank/DDBJ databases">
        <authorList>
            <consortium name="DOE Joint Genome Institute"/>
            <person name="Kuo A."/>
            <person name="Girlanda M."/>
            <person name="Perotto S."/>
            <person name="Kohler A."/>
            <person name="Nagy L.G."/>
            <person name="Floudas D."/>
            <person name="Copeland A."/>
            <person name="Barry K.W."/>
            <person name="Cichocki N."/>
            <person name="Veneault-Fourrey C."/>
            <person name="LaButti K."/>
            <person name="Lindquist E.A."/>
            <person name="Lipzen A."/>
            <person name="Lundell T."/>
            <person name="Morin E."/>
            <person name="Murat C."/>
            <person name="Sun H."/>
            <person name="Tunlid A."/>
            <person name="Henrissat B."/>
            <person name="Grigoriev I.V."/>
            <person name="Hibbett D.S."/>
            <person name="Martin F."/>
            <person name="Nordberg H.P."/>
            <person name="Cantor M.N."/>
            <person name="Hua S.X."/>
        </authorList>
    </citation>
    <scope>NUCLEOTIDE SEQUENCE [LARGE SCALE GENOMIC DNA]</scope>
    <source>
        <strain evidence="3 4">MUT 4182</strain>
    </source>
</reference>
<sequence length="299" mass="33698">MKIEEISGVIVDDQRLIFAGLQLQDGRTLNDYLIPSGATIHVVYRLRGAKPVIYLFPPMSIGAKVQLSLVSQWSLSAVYPRPIKGSFKEGRSSQTAEWDVVAQPSGTMTVKGSSEEFAYIFWEAETEFRNDLPNSPPTSRSPSPRPGARLKTLRPRDGFVPGTTRCSPHDSVVLSVHDVPPYLEEVLLALGFHTDARTSFITYWLPSFLRHEHLALRFVPQIDFEASAPLDIDPKPDVVTRVFMLFEGIPTDRLAEWEEARERSSADVEMWKEIVGVEDARQGDQNLFRVLEWGGMEVR</sequence>
<proteinExistence type="predicted"/>
<dbReference type="PANTHER" id="PTHR10666">
    <property type="entry name" value="UBIQUITIN"/>
    <property type="match status" value="1"/>
</dbReference>
<dbReference type="SUPFAM" id="SSF54236">
    <property type="entry name" value="Ubiquitin-like"/>
    <property type="match status" value="1"/>
</dbReference>
<protein>
    <recommendedName>
        <fullName evidence="2">Ubiquitin-like domain-containing protein</fullName>
    </recommendedName>
</protein>
<evidence type="ECO:0000256" key="1">
    <source>
        <dbReference type="SAM" id="MobiDB-lite"/>
    </source>
</evidence>
<dbReference type="Pfam" id="PF00240">
    <property type="entry name" value="ubiquitin"/>
    <property type="match status" value="1"/>
</dbReference>